<dbReference type="EMBL" id="BSPG01000001">
    <property type="protein sequence ID" value="GLS42455.1"/>
    <property type="molecule type" value="Genomic_DNA"/>
</dbReference>
<reference evidence="1" key="4">
    <citation type="submission" date="2023-01" db="EMBL/GenBank/DDBJ databases">
        <title>Draft genome sequence of Methylobacterium brachythecii strain NBRC 107710.</title>
        <authorList>
            <person name="Sun Q."/>
            <person name="Mori K."/>
        </authorList>
    </citation>
    <scope>NUCLEOTIDE SEQUENCE</scope>
    <source>
        <strain evidence="1">NBRC 107710</strain>
    </source>
</reference>
<sequence>MAVLGGPAPESAGSTIRFRSCFADVALRRVILDRHPPTHEAPRMSAAKKLVRILAARSGDSIELAFATADGDTVKVLASEDQIDQLVDELEDILNSPADND</sequence>
<gene>
    <name evidence="1" type="ORF">GCM10007884_04400</name>
    <name evidence="2" type="ORF">GGR33_002106</name>
</gene>
<dbReference type="AlphaFoldDB" id="A0A7W6AKS5"/>
<evidence type="ECO:0000313" key="3">
    <source>
        <dbReference type="Proteomes" id="UP000517759"/>
    </source>
</evidence>
<organism evidence="2 3">
    <name type="scientific">Methylobacterium brachythecii</name>
    <dbReference type="NCBI Taxonomy" id="1176177"/>
    <lineage>
        <taxon>Bacteria</taxon>
        <taxon>Pseudomonadati</taxon>
        <taxon>Pseudomonadota</taxon>
        <taxon>Alphaproteobacteria</taxon>
        <taxon>Hyphomicrobiales</taxon>
        <taxon>Methylobacteriaceae</taxon>
        <taxon>Methylobacterium</taxon>
    </lineage>
</organism>
<dbReference type="Proteomes" id="UP001156881">
    <property type="component" value="Unassembled WGS sequence"/>
</dbReference>
<evidence type="ECO:0000313" key="4">
    <source>
        <dbReference type="Proteomes" id="UP001156881"/>
    </source>
</evidence>
<keyword evidence="4" id="KW-1185">Reference proteome</keyword>
<evidence type="ECO:0000313" key="1">
    <source>
        <dbReference type="EMBL" id="GLS42455.1"/>
    </source>
</evidence>
<protein>
    <submittedName>
        <fullName evidence="2">Uncharacterized protein</fullName>
    </submittedName>
</protein>
<accession>A0A7W6AKS5</accession>
<reference evidence="1" key="1">
    <citation type="journal article" date="2014" name="Int. J. Syst. Evol. Microbiol.">
        <title>Complete genome of a new Firmicutes species belonging to the dominant human colonic microbiota ('Ruminococcus bicirculans') reveals two chromosomes and a selective capacity to utilize plant glucans.</title>
        <authorList>
            <consortium name="NISC Comparative Sequencing Program"/>
            <person name="Wegmann U."/>
            <person name="Louis P."/>
            <person name="Goesmann A."/>
            <person name="Henrissat B."/>
            <person name="Duncan S.H."/>
            <person name="Flint H.J."/>
        </authorList>
    </citation>
    <scope>NUCLEOTIDE SEQUENCE</scope>
    <source>
        <strain evidence="1">NBRC 107710</strain>
    </source>
</reference>
<dbReference type="EMBL" id="JACIDN010000003">
    <property type="protein sequence ID" value="MBB3902611.1"/>
    <property type="molecule type" value="Genomic_DNA"/>
</dbReference>
<reference evidence="2 3" key="3">
    <citation type="submission" date="2020-08" db="EMBL/GenBank/DDBJ databases">
        <title>Genomic Encyclopedia of Type Strains, Phase IV (KMG-IV): sequencing the most valuable type-strain genomes for metagenomic binning, comparative biology and taxonomic classification.</title>
        <authorList>
            <person name="Goeker M."/>
        </authorList>
    </citation>
    <scope>NUCLEOTIDE SEQUENCE [LARGE SCALE GENOMIC DNA]</scope>
    <source>
        <strain evidence="2 3">DSM 24105</strain>
    </source>
</reference>
<proteinExistence type="predicted"/>
<dbReference type="Proteomes" id="UP000517759">
    <property type="component" value="Unassembled WGS sequence"/>
</dbReference>
<reference evidence="4" key="2">
    <citation type="journal article" date="2019" name="Int. J. Syst. Evol. Microbiol.">
        <title>The Global Catalogue of Microorganisms (GCM) 10K type strain sequencing project: providing services to taxonomists for standard genome sequencing and annotation.</title>
        <authorList>
            <consortium name="The Broad Institute Genomics Platform"/>
            <consortium name="The Broad Institute Genome Sequencing Center for Infectious Disease"/>
            <person name="Wu L."/>
            <person name="Ma J."/>
        </authorList>
    </citation>
    <scope>NUCLEOTIDE SEQUENCE [LARGE SCALE GENOMIC DNA]</scope>
    <source>
        <strain evidence="4">NBRC 107710</strain>
    </source>
</reference>
<comment type="caution">
    <text evidence="2">The sequence shown here is derived from an EMBL/GenBank/DDBJ whole genome shotgun (WGS) entry which is preliminary data.</text>
</comment>
<evidence type="ECO:0000313" key="2">
    <source>
        <dbReference type="EMBL" id="MBB3902611.1"/>
    </source>
</evidence>
<name>A0A7W6AKS5_9HYPH</name>
<dbReference type="RefSeq" id="WP_183505136.1">
    <property type="nucleotide sequence ID" value="NZ_BSPG01000001.1"/>
</dbReference>